<dbReference type="PROSITE" id="PS00676">
    <property type="entry name" value="SIGMA54_INTERACT_2"/>
    <property type="match status" value="1"/>
</dbReference>
<dbReference type="InterPro" id="IPR002078">
    <property type="entry name" value="Sigma_54_int"/>
</dbReference>
<gene>
    <name evidence="9" type="ORF">PZE19_24525</name>
</gene>
<feature type="region of interest" description="Disordered" evidence="6">
    <location>
        <begin position="124"/>
        <end position="196"/>
    </location>
</feature>
<evidence type="ECO:0000259" key="7">
    <source>
        <dbReference type="PROSITE" id="PS50045"/>
    </source>
</evidence>
<accession>A0ABT6FHC9</accession>
<proteinExistence type="predicted"/>
<dbReference type="Pfam" id="PF00072">
    <property type="entry name" value="Response_reg"/>
    <property type="match status" value="1"/>
</dbReference>
<evidence type="ECO:0000256" key="1">
    <source>
        <dbReference type="ARBA" id="ARBA00022741"/>
    </source>
</evidence>
<dbReference type="CDD" id="cd00156">
    <property type="entry name" value="REC"/>
    <property type="match status" value="1"/>
</dbReference>
<evidence type="ECO:0000256" key="3">
    <source>
        <dbReference type="ARBA" id="ARBA00023015"/>
    </source>
</evidence>
<protein>
    <submittedName>
        <fullName evidence="9">Sigma-54 dependent transcriptional regulator</fullName>
    </submittedName>
</protein>
<evidence type="ECO:0000256" key="4">
    <source>
        <dbReference type="ARBA" id="ARBA00023163"/>
    </source>
</evidence>
<dbReference type="SUPFAM" id="SSF52172">
    <property type="entry name" value="CheY-like"/>
    <property type="match status" value="1"/>
</dbReference>
<sequence length="518" mass="56089">MHKSRILIVCPDASGLALLTSMLKSMGHVIDEAPNDRAAVRLLERDPVDLVLASVDPGDSDCLELLTYVRRKHARTAVVLMFPRVHPERIKEAVRLGAAAVLKYPAPAAELRAAVLQALAETERSTAATNSPPGLGIAAEPAAGPRPLFGDVGPAPSPSPVEPPVAGPGGDAAPADRPRATPVAAETPREATLVGTDPSLRQIIGLANVLAASSATVLIQGEPGTGKSELARWLHHGTSGERPFVAIHAAELSDAAGGDARAEPAASQRNLTLEWTSKLTRAAGGTLYIEEVGALDAQLQIQLLREVQLQDMEAASGRSGGDRSALVRLILSTSEDLASLVEQGRFRQDLFHRISSVCLTAPPLRHRGDDVELLAEHFRARFARQFDRNVVGFTRDALEVLRRHDWPGNVRELQGVVQRAVVMCHGPRITATHLGPILNPHRGARGARTTQGRPHLPIGIRPLKEALEEPEKQIIIQALQALNWNRQETARMLDINRTTLYKKMKKYRLLVDEPMWVD</sequence>
<keyword evidence="2" id="KW-0067">ATP-binding</keyword>
<feature type="compositionally biased region" description="Pro residues" evidence="6">
    <location>
        <begin position="155"/>
        <end position="166"/>
    </location>
</feature>
<dbReference type="PANTHER" id="PTHR32071">
    <property type="entry name" value="TRANSCRIPTIONAL REGULATORY PROTEIN"/>
    <property type="match status" value="1"/>
</dbReference>
<dbReference type="SMART" id="SM00382">
    <property type="entry name" value="AAA"/>
    <property type="match status" value="1"/>
</dbReference>
<evidence type="ECO:0000313" key="10">
    <source>
        <dbReference type="Proteomes" id="UP001216907"/>
    </source>
</evidence>
<keyword evidence="1" id="KW-0547">Nucleotide-binding</keyword>
<dbReference type="Gene3D" id="1.10.8.60">
    <property type="match status" value="1"/>
</dbReference>
<dbReference type="PROSITE" id="PS50045">
    <property type="entry name" value="SIGMA54_INTERACT_4"/>
    <property type="match status" value="1"/>
</dbReference>
<dbReference type="SUPFAM" id="SSF52540">
    <property type="entry name" value="P-loop containing nucleoside triphosphate hydrolases"/>
    <property type="match status" value="1"/>
</dbReference>
<keyword evidence="3" id="KW-0805">Transcription regulation</keyword>
<dbReference type="Pfam" id="PF00158">
    <property type="entry name" value="Sigma54_activat"/>
    <property type="match status" value="1"/>
</dbReference>
<dbReference type="Gene3D" id="3.40.50.2300">
    <property type="match status" value="1"/>
</dbReference>
<evidence type="ECO:0000313" key="9">
    <source>
        <dbReference type="EMBL" id="MDG3006950.1"/>
    </source>
</evidence>
<evidence type="ECO:0000259" key="8">
    <source>
        <dbReference type="PROSITE" id="PS50110"/>
    </source>
</evidence>
<dbReference type="InterPro" id="IPR027417">
    <property type="entry name" value="P-loop_NTPase"/>
</dbReference>
<dbReference type="Gene3D" id="1.10.10.60">
    <property type="entry name" value="Homeodomain-like"/>
    <property type="match status" value="1"/>
</dbReference>
<dbReference type="EMBL" id="JARRAG010000002">
    <property type="protein sequence ID" value="MDG3006950.1"/>
    <property type="molecule type" value="Genomic_DNA"/>
</dbReference>
<dbReference type="Pfam" id="PF25601">
    <property type="entry name" value="AAA_lid_14"/>
    <property type="match status" value="1"/>
</dbReference>
<dbReference type="InterPro" id="IPR025943">
    <property type="entry name" value="Sigma_54_int_dom_ATP-bd_2"/>
</dbReference>
<dbReference type="RefSeq" id="WP_277863240.1">
    <property type="nucleotide sequence ID" value="NZ_JARRAG010000002.1"/>
</dbReference>
<dbReference type="SUPFAM" id="SSF46689">
    <property type="entry name" value="Homeodomain-like"/>
    <property type="match status" value="1"/>
</dbReference>
<feature type="domain" description="Response regulatory" evidence="8">
    <location>
        <begin position="5"/>
        <end position="119"/>
    </location>
</feature>
<dbReference type="InterPro" id="IPR009057">
    <property type="entry name" value="Homeodomain-like_sf"/>
</dbReference>
<dbReference type="InterPro" id="IPR011006">
    <property type="entry name" value="CheY-like_superfamily"/>
</dbReference>
<comment type="caution">
    <text evidence="5">Lacks conserved residue(s) required for the propagation of feature annotation.</text>
</comment>
<dbReference type="Pfam" id="PF02954">
    <property type="entry name" value="HTH_8"/>
    <property type="match status" value="1"/>
</dbReference>
<evidence type="ECO:0000256" key="6">
    <source>
        <dbReference type="SAM" id="MobiDB-lite"/>
    </source>
</evidence>
<dbReference type="Proteomes" id="UP001216907">
    <property type="component" value="Unassembled WGS sequence"/>
</dbReference>
<dbReference type="InterPro" id="IPR058031">
    <property type="entry name" value="AAA_lid_NorR"/>
</dbReference>
<evidence type="ECO:0000256" key="2">
    <source>
        <dbReference type="ARBA" id="ARBA00022840"/>
    </source>
</evidence>
<name>A0ABT6FHC9_9BACT</name>
<dbReference type="PRINTS" id="PR01590">
    <property type="entry name" value="HTHFIS"/>
</dbReference>
<dbReference type="CDD" id="cd00009">
    <property type="entry name" value="AAA"/>
    <property type="match status" value="1"/>
</dbReference>
<evidence type="ECO:0000256" key="5">
    <source>
        <dbReference type="PROSITE-ProRule" id="PRU00169"/>
    </source>
</evidence>
<organism evidence="9 10">
    <name type="scientific">Paludisphaera mucosa</name>
    <dbReference type="NCBI Taxonomy" id="3030827"/>
    <lineage>
        <taxon>Bacteria</taxon>
        <taxon>Pseudomonadati</taxon>
        <taxon>Planctomycetota</taxon>
        <taxon>Planctomycetia</taxon>
        <taxon>Isosphaerales</taxon>
        <taxon>Isosphaeraceae</taxon>
        <taxon>Paludisphaera</taxon>
    </lineage>
</organism>
<dbReference type="InterPro" id="IPR002197">
    <property type="entry name" value="HTH_Fis"/>
</dbReference>
<keyword evidence="10" id="KW-1185">Reference proteome</keyword>
<dbReference type="InterPro" id="IPR003593">
    <property type="entry name" value="AAA+_ATPase"/>
</dbReference>
<dbReference type="PANTHER" id="PTHR32071:SF122">
    <property type="entry name" value="SIGMA FACTOR"/>
    <property type="match status" value="1"/>
</dbReference>
<dbReference type="InterPro" id="IPR001789">
    <property type="entry name" value="Sig_transdc_resp-reg_receiver"/>
</dbReference>
<feature type="domain" description="Sigma-54 factor interaction" evidence="7">
    <location>
        <begin position="193"/>
        <end position="422"/>
    </location>
</feature>
<comment type="caution">
    <text evidence="9">The sequence shown here is derived from an EMBL/GenBank/DDBJ whole genome shotgun (WGS) entry which is preliminary data.</text>
</comment>
<dbReference type="Gene3D" id="3.40.50.300">
    <property type="entry name" value="P-loop containing nucleotide triphosphate hydrolases"/>
    <property type="match status" value="1"/>
</dbReference>
<dbReference type="PROSITE" id="PS50110">
    <property type="entry name" value="RESPONSE_REGULATORY"/>
    <property type="match status" value="1"/>
</dbReference>
<keyword evidence="4" id="KW-0804">Transcription</keyword>
<reference evidence="9 10" key="1">
    <citation type="submission" date="2023-03" db="EMBL/GenBank/DDBJ databases">
        <title>Paludisphaera mucosa sp. nov. a novel planctomycete from northern fen.</title>
        <authorList>
            <person name="Ivanova A."/>
        </authorList>
    </citation>
    <scope>NUCLEOTIDE SEQUENCE [LARGE SCALE GENOMIC DNA]</scope>
    <source>
        <strain evidence="9 10">Pla2</strain>
    </source>
</reference>